<feature type="signal peptide" evidence="7">
    <location>
        <begin position="1"/>
        <end position="26"/>
    </location>
</feature>
<keyword evidence="7" id="KW-0732">Signal</keyword>
<feature type="domain" description="PPIase FKBP-type" evidence="8">
    <location>
        <begin position="64"/>
        <end position="150"/>
    </location>
</feature>
<evidence type="ECO:0000256" key="6">
    <source>
        <dbReference type="RuleBase" id="RU003915"/>
    </source>
</evidence>
<proteinExistence type="inferred from homology"/>
<dbReference type="RefSeq" id="WP_345682951.1">
    <property type="nucleotide sequence ID" value="NZ_BAABRO010000002.1"/>
</dbReference>
<evidence type="ECO:0000313" key="10">
    <source>
        <dbReference type="Proteomes" id="UP001416858"/>
    </source>
</evidence>
<name>A0ABP9VLA7_9BACT</name>
<dbReference type="Proteomes" id="UP001416858">
    <property type="component" value="Unassembled WGS sequence"/>
</dbReference>
<keyword evidence="3 5" id="KW-0697">Rotamase</keyword>
<accession>A0ABP9VLA7</accession>
<dbReference type="PROSITE" id="PS50059">
    <property type="entry name" value="FKBP_PPIASE"/>
    <property type="match status" value="1"/>
</dbReference>
<sequence>MKLFSAIPTMLLVFGLVFLSGCSPQAEVGLSKVDADAPTEFTETESGLKYRILRKSDGPKPSATDRVTVDYTGWLDNGTEFDSSYARREPATFRLNEVVPGWTEGLQLIGEGGMIELEIPYQLGYGPQGNPGSIPPYATLHFKVELHEIQ</sequence>
<gene>
    <name evidence="9" type="primary">fklB</name>
    <name evidence="9" type="ORF">Rcae01_01427</name>
</gene>
<feature type="chain" id="PRO_5045670773" description="Peptidyl-prolyl cis-trans isomerase" evidence="7">
    <location>
        <begin position="27"/>
        <end position="150"/>
    </location>
</feature>
<dbReference type="GO" id="GO:0016853">
    <property type="term" value="F:isomerase activity"/>
    <property type="evidence" value="ECO:0007669"/>
    <property type="project" value="UniProtKB-KW"/>
</dbReference>
<comment type="catalytic activity">
    <reaction evidence="1 5 6">
        <text>[protein]-peptidylproline (omega=180) = [protein]-peptidylproline (omega=0)</text>
        <dbReference type="Rhea" id="RHEA:16237"/>
        <dbReference type="Rhea" id="RHEA-COMP:10747"/>
        <dbReference type="Rhea" id="RHEA-COMP:10748"/>
        <dbReference type="ChEBI" id="CHEBI:83833"/>
        <dbReference type="ChEBI" id="CHEBI:83834"/>
        <dbReference type="EC" id="5.2.1.8"/>
    </reaction>
</comment>
<dbReference type="PANTHER" id="PTHR43811">
    <property type="entry name" value="FKBP-TYPE PEPTIDYL-PROLYL CIS-TRANS ISOMERASE FKPA"/>
    <property type="match status" value="1"/>
</dbReference>
<evidence type="ECO:0000256" key="2">
    <source>
        <dbReference type="ARBA" id="ARBA00006577"/>
    </source>
</evidence>
<comment type="caution">
    <text evidence="9">The sequence shown here is derived from an EMBL/GenBank/DDBJ whole genome shotgun (WGS) entry which is preliminary data.</text>
</comment>
<reference evidence="9 10" key="1">
    <citation type="submission" date="2024-02" db="EMBL/GenBank/DDBJ databases">
        <title>Rhodopirellula caenicola NBRC 110016.</title>
        <authorList>
            <person name="Ichikawa N."/>
            <person name="Katano-Makiyama Y."/>
            <person name="Hidaka K."/>
        </authorList>
    </citation>
    <scope>NUCLEOTIDE SEQUENCE [LARGE SCALE GENOMIC DNA]</scope>
    <source>
        <strain evidence="9 10">NBRC 110016</strain>
    </source>
</reference>
<keyword evidence="4 5" id="KW-0413">Isomerase</keyword>
<evidence type="ECO:0000256" key="4">
    <source>
        <dbReference type="ARBA" id="ARBA00023235"/>
    </source>
</evidence>
<dbReference type="InterPro" id="IPR046357">
    <property type="entry name" value="PPIase_dom_sf"/>
</dbReference>
<dbReference type="InterPro" id="IPR001179">
    <property type="entry name" value="PPIase_FKBP_dom"/>
</dbReference>
<dbReference type="SUPFAM" id="SSF54534">
    <property type="entry name" value="FKBP-like"/>
    <property type="match status" value="1"/>
</dbReference>
<dbReference type="PROSITE" id="PS51257">
    <property type="entry name" value="PROKAR_LIPOPROTEIN"/>
    <property type="match status" value="1"/>
</dbReference>
<keyword evidence="10" id="KW-1185">Reference proteome</keyword>
<evidence type="ECO:0000256" key="5">
    <source>
        <dbReference type="PROSITE-ProRule" id="PRU00277"/>
    </source>
</evidence>
<evidence type="ECO:0000256" key="1">
    <source>
        <dbReference type="ARBA" id="ARBA00000971"/>
    </source>
</evidence>
<evidence type="ECO:0000313" key="9">
    <source>
        <dbReference type="EMBL" id="GAA5505977.1"/>
    </source>
</evidence>
<evidence type="ECO:0000259" key="8">
    <source>
        <dbReference type="PROSITE" id="PS50059"/>
    </source>
</evidence>
<protein>
    <recommendedName>
        <fullName evidence="6">Peptidyl-prolyl cis-trans isomerase</fullName>
        <ecNumber evidence="6">5.2.1.8</ecNumber>
    </recommendedName>
</protein>
<evidence type="ECO:0000256" key="7">
    <source>
        <dbReference type="SAM" id="SignalP"/>
    </source>
</evidence>
<dbReference type="EMBL" id="BAABRO010000002">
    <property type="protein sequence ID" value="GAA5505977.1"/>
    <property type="molecule type" value="Genomic_DNA"/>
</dbReference>
<dbReference type="Pfam" id="PF00254">
    <property type="entry name" value="FKBP_C"/>
    <property type="match status" value="1"/>
</dbReference>
<dbReference type="EC" id="5.2.1.8" evidence="6"/>
<evidence type="ECO:0000256" key="3">
    <source>
        <dbReference type="ARBA" id="ARBA00023110"/>
    </source>
</evidence>
<organism evidence="9 10">
    <name type="scientific">Novipirellula caenicola</name>
    <dbReference type="NCBI Taxonomy" id="1536901"/>
    <lineage>
        <taxon>Bacteria</taxon>
        <taxon>Pseudomonadati</taxon>
        <taxon>Planctomycetota</taxon>
        <taxon>Planctomycetia</taxon>
        <taxon>Pirellulales</taxon>
        <taxon>Pirellulaceae</taxon>
        <taxon>Novipirellula</taxon>
    </lineage>
</organism>
<dbReference type="Gene3D" id="3.10.50.40">
    <property type="match status" value="1"/>
</dbReference>
<comment type="similarity">
    <text evidence="2 6">Belongs to the FKBP-type PPIase family.</text>
</comment>
<dbReference type="PANTHER" id="PTHR43811:SF19">
    <property type="entry name" value="39 KDA FK506-BINDING NUCLEAR PROTEIN"/>
    <property type="match status" value="1"/>
</dbReference>